<protein>
    <recommendedName>
        <fullName evidence="2">DUF4371 domain-containing protein</fullName>
    </recommendedName>
</protein>
<feature type="region of interest" description="Disordered" evidence="1">
    <location>
        <begin position="1"/>
        <end position="66"/>
    </location>
</feature>
<dbReference type="GeneTree" id="ENSGT00940000154356"/>
<reference evidence="3" key="2">
    <citation type="submission" date="2025-09" db="UniProtKB">
        <authorList>
            <consortium name="Ensembl"/>
        </authorList>
    </citation>
    <scope>IDENTIFICATION</scope>
</reference>
<feature type="compositionally biased region" description="Polar residues" evidence="1">
    <location>
        <begin position="1"/>
        <end position="36"/>
    </location>
</feature>
<evidence type="ECO:0000313" key="3">
    <source>
        <dbReference type="Ensembl" id="ENSEBUP00000010229.1"/>
    </source>
</evidence>
<dbReference type="Proteomes" id="UP000694388">
    <property type="component" value="Unplaced"/>
</dbReference>
<name>A0A8C4WT79_EPTBU</name>
<evidence type="ECO:0000256" key="1">
    <source>
        <dbReference type="SAM" id="MobiDB-lite"/>
    </source>
</evidence>
<keyword evidence="4" id="KW-1185">Reference proteome</keyword>
<dbReference type="Pfam" id="PF14291">
    <property type="entry name" value="DUF4371"/>
    <property type="match status" value="1"/>
</dbReference>
<evidence type="ECO:0000313" key="4">
    <source>
        <dbReference type="Proteomes" id="UP000694388"/>
    </source>
</evidence>
<sequence>MKDTRPSSTRPGKSQFFTPAQTGDSSMTEAGTPTETEQADLATQPPRQDSRNISEGSTDEEHASDEEARDILTGCGPGFANDIGCWPPERPSSEMIDYWASQDFEPLQNLTGPFDSSIQFVEGRKRCCSKNLFYRGLQNGESMKRSWLCFSTSTGKLHCIACKLFGGATALGGEGFNDWKHASHSMEVHERSHVHCANIIRLSDRATSAGRVDTELVKQVSEIVSYWREVLKRSVSVISFLAERGLAFRGSDEIGGSRTNVNYLGLMELLAEYDPFLAQHIQKYANQGSGHTNYLSSTTCEELISVIGKSVLDNIVARVKEAKYFVSVDSTPDISHIDQLTVILRYIENEAPVERFMTFVSNTGHTGFQ</sequence>
<dbReference type="PANTHER" id="PTHR45749:SF23">
    <property type="entry name" value="ZINC FINGER MYM-TYPE PROTEIN 1-LIKE"/>
    <property type="match status" value="1"/>
</dbReference>
<feature type="compositionally biased region" description="Polar residues" evidence="1">
    <location>
        <begin position="45"/>
        <end position="56"/>
    </location>
</feature>
<proteinExistence type="predicted"/>
<dbReference type="AlphaFoldDB" id="A0A8C4WT79"/>
<organism evidence="3 4">
    <name type="scientific">Eptatretus burgeri</name>
    <name type="common">Inshore hagfish</name>
    <dbReference type="NCBI Taxonomy" id="7764"/>
    <lineage>
        <taxon>Eukaryota</taxon>
        <taxon>Metazoa</taxon>
        <taxon>Chordata</taxon>
        <taxon>Craniata</taxon>
        <taxon>Vertebrata</taxon>
        <taxon>Cyclostomata</taxon>
        <taxon>Myxini</taxon>
        <taxon>Myxiniformes</taxon>
        <taxon>Myxinidae</taxon>
        <taxon>Eptatretinae</taxon>
        <taxon>Eptatretus</taxon>
    </lineage>
</organism>
<reference evidence="3" key="1">
    <citation type="submission" date="2025-08" db="UniProtKB">
        <authorList>
            <consortium name="Ensembl"/>
        </authorList>
    </citation>
    <scope>IDENTIFICATION</scope>
</reference>
<dbReference type="PANTHER" id="PTHR45749">
    <property type="match status" value="1"/>
</dbReference>
<dbReference type="InterPro" id="IPR025398">
    <property type="entry name" value="DUF4371"/>
</dbReference>
<feature type="domain" description="DUF4371" evidence="2">
    <location>
        <begin position="188"/>
        <end position="359"/>
    </location>
</feature>
<accession>A0A8C4WT79</accession>
<dbReference type="OMA" id="IMIRHAN"/>
<evidence type="ECO:0000259" key="2">
    <source>
        <dbReference type="Pfam" id="PF14291"/>
    </source>
</evidence>
<dbReference type="Ensembl" id="ENSEBUT00000010773.1">
    <property type="protein sequence ID" value="ENSEBUP00000010229.1"/>
    <property type="gene ID" value="ENSEBUG00000006578.1"/>
</dbReference>